<dbReference type="InterPro" id="IPR032675">
    <property type="entry name" value="LRR_dom_sf"/>
</dbReference>
<accession>A0ABP1CMQ3</accession>
<evidence type="ECO:0000313" key="2">
    <source>
        <dbReference type="Proteomes" id="UP001497453"/>
    </source>
</evidence>
<dbReference type="Proteomes" id="UP001497453">
    <property type="component" value="Chromosome 1"/>
</dbReference>
<evidence type="ECO:0000313" key="1">
    <source>
        <dbReference type="EMBL" id="CAL1695412.1"/>
    </source>
</evidence>
<sequence length="368" mass="41197">METLNTLASILQRCRRIEVLAADFPLKASFSPLADVLCTRARGLRTLRLNVSAKYIKKVILILESLSSLSYLHLEIAGSTSDDVKLGAVSGMALSFPRLRQLCLHGLIADLVEEACAWDFPSLEMVSLDFLHHHDLPDLQEFLRSHGALLTFLDIDSTSSMDVASILELCPNLQAFAFNLDWRLPSTVSGAAALVNSPHPNLTFIGCHGLAYAFGVGYLATAAAYDPFTTRYMRHSNDMNILALNTRNFPKLKYVRVLSRSLLRDLEAANGPHSTCYDRWARWSNQCAREGIRLEDCTGDELGALPDDGEDYDEFLEEEEEEYEYVEEAVEEALDPISILRRLREECQQAVANLQVASPAPFYDQAWM</sequence>
<reference evidence="2" key="1">
    <citation type="submission" date="2024-04" db="EMBL/GenBank/DDBJ databases">
        <authorList>
            <person name="Shaw F."/>
            <person name="Minotto A."/>
        </authorList>
    </citation>
    <scope>NUCLEOTIDE SEQUENCE [LARGE SCALE GENOMIC DNA]</scope>
</reference>
<dbReference type="EMBL" id="OZ037944">
    <property type="protein sequence ID" value="CAL1695412.1"/>
    <property type="molecule type" value="Genomic_DNA"/>
</dbReference>
<dbReference type="SUPFAM" id="SSF52047">
    <property type="entry name" value="RNI-like"/>
    <property type="match status" value="1"/>
</dbReference>
<name>A0ABP1CMQ3_9APHY</name>
<protein>
    <submittedName>
        <fullName evidence="1">Uncharacterized protein</fullName>
    </submittedName>
</protein>
<dbReference type="Gene3D" id="3.80.10.10">
    <property type="entry name" value="Ribonuclease Inhibitor"/>
    <property type="match status" value="1"/>
</dbReference>
<organism evidence="1 2">
    <name type="scientific">Somion occarium</name>
    <dbReference type="NCBI Taxonomy" id="3059160"/>
    <lineage>
        <taxon>Eukaryota</taxon>
        <taxon>Fungi</taxon>
        <taxon>Dikarya</taxon>
        <taxon>Basidiomycota</taxon>
        <taxon>Agaricomycotina</taxon>
        <taxon>Agaricomycetes</taxon>
        <taxon>Polyporales</taxon>
        <taxon>Cerrenaceae</taxon>
        <taxon>Somion</taxon>
    </lineage>
</organism>
<proteinExistence type="predicted"/>
<gene>
    <name evidence="1" type="ORF">GFSPODELE1_LOCUS739</name>
</gene>
<keyword evidence="2" id="KW-1185">Reference proteome</keyword>